<protein>
    <submittedName>
        <fullName evidence="1">1253_t:CDS:1</fullName>
    </submittedName>
</protein>
<comment type="caution">
    <text evidence="1">The sequence shown here is derived from an EMBL/GenBank/DDBJ whole genome shotgun (WGS) entry which is preliminary data.</text>
</comment>
<keyword evidence="2" id="KW-1185">Reference proteome</keyword>
<name>A0ACA9S3A7_9GLOM</name>
<dbReference type="EMBL" id="CAJVQC010089860">
    <property type="protein sequence ID" value="CAG8825011.1"/>
    <property type="molecule type" value="Genomic_DNA"/>
</dbReference>
<evidence type="ECO:0000313" key="1">
    <source>
        <dbReference type="EMBL" id="CAG8825011.1"/>
    </source>
</evidence>
<accession>A0ACA9S3A7</accession>
<feature type="non-terminal residue" evidence="1">
    <location>
        <position position="1"/>
    </location>
</feature>
<sequence length="54" mass="5991">VIALQLLSDQTKTLISQKAISESLGLGLDLGFREMIEIINIPNTILVHEIKMTK</sequence>
<feature type="non-terminal residue" evidence="1">
    <location>
        <position position="54"/>
    </location>
</feature>
<gene>
    <name evidence="1" type="ORF">RPERSI_LOCUS26377</name>
</gene>
<reference evidence="1" key="1">
    <citation type="submission" date="2021-06" db="EMBL/GenBank/DDBJ databases">
        <authorList>
            <person name="Kallberg Y."/>
            <person name="Tangrot J."/>
            <person name="Rosling A."/>
        </authorList>
    </citation>
    <scope>NUCLEOTIDE SEQUENCE</scope>
    <source>
        <strain evidence="1">MA461A</strain>
    </source>
</reference>
<proteinExistence type="predicted"/>
<evidence type="ECO:0000313" key="2">
    <source>
        <dbReference type="Proteomes" id="UP000789920"/>
    </source>
</evidence>
<organism evidence="1 2">
    <name type="scientific">Racocetra persica</name>
    <dbReference type="NCBI Taxonomy" id="160502"/>
    <lineage>
        <taxon>Eukaryota</taxon>
        <taxon>Fungi</taxon>
        <taxon>Fungi incertae sedis</taxon>
        <taxon>Mucoromycota</taxon>
        <taxon>Glomeromycotina</taxon>
        <taxon>Glomeromycetes</taxon>
        <taxon>Diversisporales</taxon>
        <taxon>Gigasporaceae</taxon>
        <taxon>Racocetra</taxon>
    </lineage>
</organism>
<dbReference type="Proteomes" id="UP000789920">
    <property type="component" value="Unassembled WGS sequence"/>
</dbReference>